<keyword evidence="2" id="KW-1185">Reference proteome</keyword>
<accession>A0ACA9PDD6</accession>
<proteinExistence type="predicted"/>
<comment type="caution">
    <text evidence="1">The sequence shown here is derived from an EMBL/GenBank/DDBJ whole genome shotgun (WGS) entry which is preliminary data.</text>
</comment>
<feature type="non-terminal residue" evidence="1">
    <location>
        <position position="1"/>
    </location>
</feature>
<organism evidence="1 2">
    <name type="scientific">Cetraspora pellucida</name>
    <dbReference type="NCBI Taxonomy" id="1433469"/>
    <lineage>
        <taxon>Eukaryota</taxon>
        <taxon>Fungi</taxon>
        <taxon>Fungi incertae sedis</taxon>
        <taxon>Mucoromycota</taxon>
        <taxon>Glomeromycotina</taxon>
        <taxon>Glomeromycetes</taxon>
        <taxon>Diversisporales</taxon>
        <taxon>Gigasporaceae</taxon>
        <taxon>Cetraspora</taxon>
    </lineage>
</organism>
<evidence type="ECO:0000313" key="1">
    <source>
        <dbReference type="EMBL" id="CAG8696756.1"/>
    </source>
</evidence>
<dbReference type="EMBL" id="CAJVPW010022255">
    <property type="protein sequence ID" value="CAG8696756.1"/>
    <property type="molecule type" value="Genomic_DNA"/>
</dbReference>
<protein>
    <submittedName>
        <fullName evidence="1">5610_t:CDS:1</fullName>
    </submittedName>
</protein>
<name>A0ACA9PDD6_9GLOM</name>
<sequence>IASVGNEMFLTIDHVISEYLTPYILSAEHIKMMQCLYFDAMLTNLGITNLCDEVLLVSKVAGFHIKMIASPAQLAVECDDDEMAQWLKIFISQKKHFLANNTQDNMIINEFDNGDIDKNSTIINPLVTKRKGRPETK</sequence>
<dbReference type="Proteomes" id="UP000789366">
    <property type="component" value="Unassembled WGS sequence"/>
</dbReference>
<reference evidence="1" key="1">
    <citation type="submission" date="2021-06" db="EMBL/GenBank/DDBJ databases">
        <authorList>
            <person name="Kallberg Y."/>
            <person name="Tangrot J."/>
            <person name="Rosling A."/>
        </authorList>
    </citation>
    <scope>NUCLEOTIDE SEQUENCE</scope>
    <source>
        <strain evidence="1">28 12/20/2015</strain>
    </source>
</reference>
<evidence type="ECO:0000313" key="2">
    <source>
        <dbReference type="Proteomes" id="UP000789366"/>
    </source>
</evidence>
<gene>
    <name evidence="1" type="ORF">SPELUC_LOCUS11060</name>
</gene>